<name>A0A845ERU7_9BACL</name>
<dbReference type="RefSeq" id="WP_160918028.1">
    <property type="nucleotide sequence ID" value="NZ_WMEY01000001.1"/>
</dbReference>
<protein>
    <submittedName>
        <fullName evidence="2">Uncharacterized protein</fullName>
    </submittedName>
</protein>
<evidence type="ECO:0000256" key="1">
    <source>
        <dbReference type="SAM" id="SignalP"/>
    </source>
</evidence>
<organism evidence="2 3">
    <name type="scientific">Guptibacillus hwajinpoensis</name>
    <dbReference type="NCBI Taxonomy" id="208199"/>
    <lineage>
        <taxon>Bacteria</taxon>
        <taxon>Bacillati</taxon>
        <taxon>Bacillota</taxon>
        <taxon>Bacilli</taxon>
        <taxon>Bacillales</taxon>
        <taxon>Guptibacillaceae</taxon>
        <taxon>Guptibacillus</taxon>
    </lineage>
</organism>
<feature type="chain" id="PRO_5039370560" evidence="1">
    <location>
        <begin position="26"/>
        <end position="124"/>
    </location>
</feature>
<accession>A0A845ERU7</accession>
<feature type="signal peptide" evidence="1">
    <location>
        <begin position="1"/>
        <end position="25"/>
    </location>
</feature>
<proteinExistence type="predicted"/>
<reference evidence="2 3" key="1">
    <citation type="submission" date="2019-11" db="EMBL/GenBank/DDBJ databases">
        <title>Genome sequences of 17 halophilic strains isolated from different environments.</title>
        <authorList>
            <person name="Furrow R.E."/>
        </authorList>
    </citation>
    <scope>NUCLEOTIDE SEQUENCE [LARGE SCALE GENOMIC DNA]</scope>
    <source>
        <strain evidence="2 3">22506_14_FS</strain>
    </source>
</reference>
<keyword evidence="1" id="KW-0732">Signal</keyword>
<evidence type="ECO:0000313" key="2">
    <source>
        <dbReference type="EMBL" id="MYL62147.1"/>
    </source>
</evidence>
<comment type="caution">
    <text evidence="2">The sequence shown here is derived from an EMBL/GenBank/DDBJ whole genome shotgun (WGS) entry which is preliminary data.</text>
</comment>
<gene>
    <name evidence="2" type="ORF">GLW07_02130</name>
</gene>
<dbReference type="Proteomes" id="UP000447833">
    <property type="component" value="Unassembled WGS sequence"/>
</dbReference>
<sequence>MWKKLTSGWSLVVATVLLLTFSSRARNGARQAIVKGAGATIDLTNQVKGNVLKARKKLGNVEDSDVNYPPYVGYETSKGLNEKAGKTPNVRKVNPTRFKNAKNVMNDESMPQQMAEIAEEFDLL</sequence>
<dbReference type="AlphaFoldDB" id="A0A845ERU7"/>
<evidence type="ECO:0000313" key="3">
    <source>
        <dbReference type="Proteomes" id="UP000447833"/>
    </source>
</evidence>
<dbReference type="EMBL" id="WMEY01000001">
    <property type="protein sequence ID" value="MYL62147.1"/>
    <property type="molecule type" value="Genomic_DNA"/>
</dbReference>